<reference evidence="1 2" key="1">
    <citation type="submission" date="2023-11" db="EMBL/GenBank/DDBJ databases">
        <title>MicrobeMod: A computational toolkit for identifying prokaryotic methylation and restriction-modification with nanopore sequencing.</title>
        <authorList>
            <person name="Crits-Christoph A."/>
            <person name="Kang S.C."/>
            <person name="Lee H."/>
            <person name="Ostrov N."/>
        </authorList>
    </citation>
    <scope>NUCLEOTIDE SEQUENCE [LARGE SCALE GENOMIC DNA]</scope>
    <source>
        <strain evidence="1 2">DSMZ 700</strain>
    </source>
</reference>
<gene>
    <name evidence="1" type="ORF">SIL87_16120</name>
</gene>
<protein>
    <submittedName>
        <fullName evidence="1">Uncharacterized protein</fullName>
    </submittedName>
</protein>
<sequence length="316" mass="34758">MFDDEIAASVGYLGSAEALACLEASSYWPKWDSPWWHMLLLHEMGETRRIPERTMRAFVDAMKATPFTIFMDGPGELPKGADPYFTACHCQLGNVYRVLDGFGVDVDAELPWVGPWFVANQMADGGMNCDESAYAVTDECPSSMVGTIAAFEAMALKSAEGLSEEAASFLDRAAGFMVGRRLTMGSETRHNAAEREAAASWMLPCFPRFYHYDVIRGLTALSLWAERRGVSVPREAIGPVVEAVDRAFPDGVVRIGRRCWEGVGTIMQTGDGSWDYRRREAPGFPLLEAVSAVGAASPYLTREWAGTRRRMLGVLG</sequence>
<dbReference type="Proteomes" id="UP001279553">
    <property type="component" value="Unassembled WGS sequence"/>
</dbReference>
<evidence type="ECO:0000313" key="2">
    <source>
        <dbReference type="Proteomes" id="UP001279553"/>
    </source>
</evidence>
<organism evidence="1 2">
    <name type="scientific">Acidiphilium acidophilum</name>
    <name type="common">Thiobacillus acidophilus</name>
    <dbReference type="NCBI Taxonomy" id="76588"/>
    <lineage>
        <taxon>Bacteria</taxon>
        <taxon>Pseudomonadati</taxon>
        <taxon>Pseudomonadota</taxon>
        <taxon>Alphaproteobacteria</taxon>
        <taxon>Acetobacterales</taxon>
        <taxon>Acidocellaceae</taxon>
        <taxon>Acidiphilium</taxon>
    </lineage>
</organism>
<keyword evidence="2" id="KW-1185">Reference proteome</keyword>
<accession>A0AAW9DUS2</accession>
<dbReference type="EMBL" id="JAWXYB010000018">
    <property type="protein sequence ID" value="MDX5932284.1"/>
    <property type="molecule type" value="Genomic_DNA"/>
</dbReference>
<name>A0AAW9DUS2_ACIAO</name>
<proteinExistence type="predicted"/>
<comment type="caution">
    <text evidence="1">The sequence shown here is derived from an EMBL/GenBank/DDBJ whole genome shotgun (WGS) entry which is preliminary data.</text>
</comment>
<dbReference type="AlphaFoldDB" id="A0AAW9DUS2"/>
<evidence type="ECO:0000313" key="1">
    <source>
        <dbReference type="EMBL" id="MDX5932284.1"/>
    </source>
</evidence>